<evidence type="ECO:0000313" key="2">
    <source>
        <dbReference type="Proteomes" id="UP000256977"/>
    </source>
</evidence>
<evidence type="ECO:0000313" key="1">
    <source>
        <dbReference type="EMBL" id="RED53192.1"/>
    </source>
</evidence>
<organism evidence="1 2">
    <name type="scientific">Cohnella phaseoli</name>
    <dbReference type="NCBI Taxonomy" id="456490"/>
    <lineage>
        <taxon>Bacteria</taxon>
        <taxon>Bacillati</taxon>
        <taxon>Bacillota</taxon>
        <taxon>Bacilli</taxon>
        <taxon>Bacillales</taxon>
        <taxon>Paenibacillaceae</taxon>
        <taxon>Cohnella</taxon>
    </lineage>
</organism>
<gene>
    <name evidence="1" type="ORF">DFP98_1508</name>
</gene>
<accession>A0A3D9HUL8</accession>
<keyword evidence="2" id="KW-1185">Reference proteome</keyword>
<protein>
    <submittedName>
        <fullName evidence="1">Uncharacterized protein</fullName>
    </submittedName>
</protein>
<name>A0A3D9HUL8_9BACL</name>
<sequence>MKPLCTLMFFLRIAIKPDIKNINVKLFKTPFILGKMSSFDPKLLLQAVPGIFDQLIRTKVISFFRAYLKCLVPLFAD</sequence>
<dbReference type="Proteomes" id="UP000256977">
    <property type="component" value="Unassembled WGS sequence"/>
</dbReference>
<reference evidence="1 2" key="1">
    <citation type="submission" date="2018-07" db="EMBL/GenBank/DDBJ databases">
        <title>Genomic Encyclopedia of Type Strains, Phase III (KMG-III): the genomes of soil and plant-associated and newly described type strains.</title>
        <authorList>
            <person name="Whitman W."/>
        </authorList>
    </citation>
    <scope>NUCLEOTIDE SEQUENCE [LARGE SCALE GENOMIC DNA]</scope>
    <source>
        <strain evidence="1 2">CECT 7287</strain>
    </source>
</reference>
<comment type="caution">
    <text evidence="1">The sequence shown here is derived from an EMBL/GenBank/DDBJ whole genome shotgun (WGS) entry which is preliminary data.</text>
</comment>
<dbReference type="EMBL" id="QRDZ01000050">
    <property type="protein sequence ID" value="RED53192.1"/>
    <property type="molecule type" value="Genomic_DNA"/>
</dbReference>
<dbReference type="AlphaFoldDB" id="A0A3D9HUL8"/>
<proteinExistence type="predicted"/>